<dbReference type="Pfam" id="PF09167">
    <property type="entry name" value="DUF1942"/>
    <property type="match status" value="1"/>
</dbReference>
<feature type="compositionally biased region" description="Low complexity" evidence="2">
    <location>
        <begin position="178"/>
        <end position="193"/>
    </location>
</feature>
<evidence type="ECO:0000256" key="1">
    <source>
        <dbReference type="ARBA" id="ARBA00022729"/>
    </source>
</evidence>
<evidence type="ECO:0000259" key="4">
    <source>
        <dbReference type="Pfam" id="PF09167"/>
    </source>
</evidence>
<evidence type="ECO:0000256" key="2">
    <source>
        <dbReference type="SAM" id="MobiDB-lite"/>
    </source>
</evidence>
<dbReference type="Gene3D" id="2.60.40.1240">
    <property type="match status" value="1"/>
</dbReference>
<sequence length="227" mass="21942">MDTKRTAVALAATAVLFGFGAAPSASATTDIQVVGIEEPLRDLNGAEIAYTVSKIMPSGDAVAYPVAGQLWEATVMARSNAGTVLPVVPFFNARAENGANYRVLPQVSTLSAAPLFQGASTEGKLYFDVVGDAPNSVVYNNGAEDLLAWIQVGAPMPGGSGGGGSSGGSTGGGGSQGVQGSTGPNDVSPSTSGGESGNTGEGGTEGGGGNLSSGGGAGAPNGDTGGD</sequence>
<feature type="signal peptide" evidence="3">
    <location>
        <begin position="1"/>
        <end position="27"/>
    </location>
</feature>
<accession>A0A1E8Q941</accession>
<protein>
    <recommendedName>
        <fullName evidence="4">MPT63-like domain-containing protein</fullName>
    </recommendedName>
</protein>
<gene>
    <name evidence="5" type="ORF">BEL07_04765</name>
</gene>
<feature type="compositionally biased region" description="Gly residues" evidence="2">
    <location>
        <begin position="158"/>
        <end position="177"/>
    </location>
</feature>
<keyword evidence="6" id="KW-1185">Reference proteome</keyword>
<keyword evidence="1 3" id="KW-0732">Signal</keyword>
<feature type="region of interest" description="Disordered" evidence="2">
    <location>
        <begin position="158"/>
        <end position="227"/>
    </location>
</feature>
<feature type="compositionally biased region" description="Gly residues" evidence="2">
    <location>
        <begin position="194"/>
        <end position="227"/>
    </location>
</feature>
<evidence type="ECO:0000313" key="6">
    <source>
        <dbReference type="Proteomes" id="UP000178953"/>
    </source>
</evidence>
<reference evidence="5 6" key="1">
    <citation type="submission" date="2016-09" db="EMBL/GenBank/DDBJ databases">
        <title>genome sequence of Mycobacterium sp. 739 SCH.</title>
        <authorList>
            <person name="Greninger A.L."/>
            <person name="Qin X."/>
            <person name="Jerome K."/>
            <person name="Vora S."/>
            <person name="Quinn K."/>
        </authorList>
    </citation>
    <scope>NUCLEOTIDE SEQUENCE [LARGE SCALE GENOMIC DNA]</scope>
    <source>
        <strain evidence="5 6">SCH</strain>
    </source>
</reference>
<dbReference type="SUPFAM" id="SSF81982">
    <property type="entry name" value="Antigen MPT63/MPB63 (immunoprotective extracellular protein)"/>
    <property type="match status" value="1"/>
</dbReference>
<comment type="caution">
    <text evidence="5">The sequence shown here is derived from an EMBL/GenBank/DDBJ whole genome shotgun (WGS) entry which is preliminary data.</text>
</comment>
<dbReference type="InterPro" id="IPR029050">
    <property type="entry name" value="Immunoprotect_excell_Ig-like"/>
</dbReference>
<organism evidence="5 6">
    <name type="scientific">Mycolicibacterium grossiae</name>
    <dbReference type="NCBI Taxonomy" id="1552759"/>
    <lineage>
        <taxon>Bacteria</taxon>
        <taxon>Bacillati</taxon>
        <taxon>Actinomycetota</taxon>
        <taxon>Actinomycetes</taxon>
        <taxon>Mycobacteriales</taxon>
        <taxon>Mycobacteriaceae</taxon>
        <taxon>Mycolicibacterium</taxon>
    </lineage>
</organism>
<feature type="domain" description="MPT63-like" evidence="4">
    <location>
        <begin position="31"/>
        <end position="149"/>
    </location>
</feature>
<evidence type="ECO:0000256" key="3">
    <source>
        <dbReference type="SAM" id="SignalP"/>
    </source>
</evidence>
<feature type="chain" id="PRO_5009451777" description="MPT63-like domain-containing protein" evidence="3">
    <location>
        <begin position="28"/>
        <end position="227"/>
    </location>
</feature>
<dbReference type="EMBL" id="MCHX01000008">
    <property type="protein sequence ID" value="OFJ54875.1"/>
    <property type="molecule type" value="Genomic_DNA"/>
</dbReference>
<name>A0A1E8Q941_9MYCO</name>
<dbReference type="Proteomes" id="UP000178953">
    <property type="component" value="Unassembled WGS sequence"/>
</dbReference>
<proteinExistence type="predicted"/>
<dbReference type="RefSeq" id="WP_070351957.1">
    <property type="nucleotide sequence ID" value="NZ_CP043474.1"/>
</dbReference>
<dbReference type="AlphaFoldDB" id="A0A1E8Q941"/>
<evidence type="ECO:0000313" key="5">
    <source>
        <dbReference type="EMBL" id="OFJ54875.1"/>
    </source>
</evidence>
<dbReference type="InterPro" id="IPR015250">
    <property type="entry name" value="MPT63-like"/>
</dbReference>
<dbReference type="GO" id="GO:0005615">
    <property type="term" value="C:extracellular space"/>
    <property type="evidence" value="ECO:0007669"/>
    <property type="project" value="InterPro"/>
</dbReference>